<dbReference type="EMBL" id="JBDXMI010000001">
    <property type="protein sequence ID" value="MEO9386506.1"/>
    <property type="molecule type" value="Genomic_DNA"/>
</dbReference>
<dbReference type="NCBIfam" id="TIGR02063">
    <property type="entry name" value="RNase_R"/>
    <property type="match status" value="1"/>
</dbReference>
<feature type="compositionally biased region" description="Low complexity" evidence="9">
    <location>
        <begin position="912"/>
        <end position="926"/>
    </location>
</feature>
<dbReference type="Pfam" id="PF08206">
    <property type="entry name" value="OB_RNB"/>
    <property type="match status" value="1"/>
</dbReference>
<comment type="subcellular location">
    <subcellularLocation>
        <location evidence="2 8">Cytoplasm</location>
    </subcellularLocation>
</comment>
<dbReference type="InterPro" id="IPR011129">
    <property type="entry name" value="CSD"/>
</dbReference>
<evidence type="ECO:0000256" key="4">
    <source>
        <dbReference type="ARBA" id="ARBA00022722"/>
    </source>
</evidence>
<keyword evidence="4 8" id="KW-0540">Nuclease</keyword>
<dbReference type="EC" id="3.1.13.1" evidence="8"/>
<dbReference type="PROSITE" id="PS50126">
    <property type="entry name" value="S1"/>
    <property type="match status" value="1"/>
</dbReference>
<dbReference type="SMART" id="SM00955">
    <property type="entry name" value="RNB"/>
    <property type="match status" value="1"/>
</dbReference>
<proteinExistence type="inferred from homology"/>
<feature type="compositionally biased region" description="Low complexity" evidence="9">
    <location>
        <begin position="832"/>
        <end position="844"/>
    </location>
</feature>
<evidence type="ECO:0000256" key="1">
    <source>
        <dbReference type="ARBA" id="ARBA00001849"/>
    </source>
</evidence>
<feature type="domain" description="S1 motif" evidence="10">
    <location>
        <begin position="643"/>
        <end position="724"/>
    </location>
</feature>
<dbReference type="Pfam" id="PF00773">
    <property type="entry name" value="RNB"/>
    <property type="match status" value="1"/>
</dbReference>
<evidence type="ECO:0000259" key="10">
    <source>
        <dbReference type="PROSITE" id="PS50126"/>
    </source>
</evidence>
<evidence type="ECO:0000256" key="5">
    <source>
        <dbReference type="ARBA" id="ARBA00022801"/>
    </source>
</evidence>
<dbReference type="PROSITE" id="PS01175">
    <property type="entry name" value="RIBONUCLEASE_II"/>
    <property type="match status" value="1"/>
</dbReference>
<dbReference type="SMART" id="SM00316">
    <property type="entry name" value="S1"/>
    <property type="match status" value="1"/>
</dbReference>
<dbReference type="InterPro" id="IPR001900">
    <property type="entry name" value="RNase_II/R"/>
</dbReference>
<keyword evidence="6 8" id="KW-0269">Exonuclease</keyword>
<organism evidence="11 12">
    <name type="scientific">Chromobacterium phragmitis</name>
    <dbReference type="NCBI Taxonomy" id="2202141"/>
    <lineage>
        <taxon>Bacteria</taxon>
        <taxon>Pseudomonadati</taxon>
        <taxon>Pseudomonadota</taxon>
        <taxon>Betaproteobacteria</taxon>
        <taxon>Neisseriales</taxon>
        <taxon>Chromobacteriaceae</taxon>
        <taxon>Chromobacterium</taxon>
    </lineage>
</organism>
<feature type="compositionally biased region" description="Basic residues" evidence="9">
    <location>
        <begin position="956"/>
        <end position="971"/>
    </location>
</feature>
<dbReference type="InterPro" id="IPR011805">
    <property type="entry name" value="RNase_R"/>
</dbReference>
<dbReference type="SMART" id="SM00357">
    <property type="entry name" value="CSP"/>
    <property type="match status" value="1"/>
</dbReference>
<gene>
    <name evidence="8 11" type="primary">rnr</name>
    <name evidence="11" type="ORF">ABI908_20610</name>
</gene>
<keyword evidence="3 8" id="KW-0963">Cytoplasm</keyword>
<evidence type="ECO:0000256" key="7">
    <source>
        <dbReference type="ARBA" id="ARBA00022884"/>
    </source>
</evidence>
<evidence type="ECO:0000256" key="6">
    <source>
        <dbReference type="ARBA" id="ARBA00022839"/>
    </source>
</evidence>
<sequence length="971" mass="106031">MSMAQTSKKQKTSSLREQDPFLEREKLKYSNPLPSREFIMQILAEQGVPLFPDELAQMLSIRRDEHAFFERRLRAMERDGEIIINRKGAVCVAQKLDLIRCKVSGHRDGFGFAMPDEGEGGGVDIFLPEREMRKVMHGDRVMVRPSGVDRRGRQEGKIVEVLEHAVSKLVGRIQHERGVWVVRPEDRRINHDILIEPGGEAGATDGQVVMVDILQQPDAHHQPVGKVAEVLGNYADPGMEIEIALRKHALPHRFPDEALAQAKETPKKVRKKDWTKDRVDLRDLPLLTIDGETARDFDDAVYAEKQGKGYRLVVAIADVSFYVQPGDALDAEALNRGTSVYFPRRVIPMLPEALSNGICSLNPDVERMCMVCDMQINAKGEVKKYKFYPAVMQSKARLTYNQVWDWLQNGTDHAMLPQVKDLYALFKILLAARSKRGAIEFDSVETQMIFNDQGKIERIVPIVRNDAHRLIEECMLAANVCSADFLQKNGHKALYRVHEGPTEEKLENLRTYLRLVGLTLGGGDKPSAKDYGKLAEQIHGRPDAPVLQTMLLRSMQQAVYTPDNHGHFGLAYEAYTHFTSPIRRYPDLLVHRAIKAVLKGGKYKPGKWAQLGVHCSMTERRADDASRDVESWLKTYYMRDKIGEIFQGKISAVTSFGVFVLLDEVYAEGLVHISELGKDYFHFKKDVQAIVGEKSGIQYRLGDVLTVKVMAANLESSQVDFALVKDTPVAQELAEGAAEKRGASRSSRRRRGGKTEGGVGARVPAEVPASSGQLETKPVGLPRAPSGRRRPAQSAGGSGAASVPAAGQAAKPAEGKTPASKAESVAPDASIPAAKPADLPAAPKGRGRSSKPAVGEVGKAPAPAVRQTAKPKPAQSKAPAIKSVEAVSKPGGAQAAPKGAVRSAKPGEEKPAGAAAPKASPAAAKPPVRRQAAKGSQDVPPAVAPTQEPSQTQPAARKRGSGNVKKRAGEE</sequence>
<accession>A0ABV0IYZ7</accession>
<feature type="compositionally biased region" description="Low complexity" evidence="9">
    <location>
        <begin position="889"/>
        <end position="900"/>
    </location>
</feature>
<feature type="compositionally biased region" description="Low complexity" evidence="9">
    <location>
        <begin position="870"/>
        <end position="882"/>
    </location>
</feature>
<feature type="compositionally biased region" description="Low complexity" evidence="9">
    <location>
        <begin position="792"/>
        <end position="812"/>
    </location>
</feature>
<dbReference type="SUPFAM" id="SSF50249">
    <property type="entry name" value="Nucleic acid-binding proteins"/>
    <property type="match status" value="4"/>
</dbReference>
<dbReference type="InterPro" id="IPR003029">
    <property type="entry name" value="S1_domain"/>
</dbReference>
<dbReference type="PANTHER" id="PTHR23355:SF9">
    <property type="entry name" value="DIS3-LIKE EXONUCLEASE 2"/>
    <property type="match status" value="1"/>
</dbReference>
<dbReference type="Gene3D" id="2.40.50.140">
    <property type="entry name" value="Nucleic acid-binding proteins"/>
    <property type="match status" value="2"/>
</dbReference>
<dbReference type="CDD" id="cd04471">
    <property type="entry name" value="S1_RNase_R"/>
    <property type="match status" value="1"/>
</dbReference>
<comment type="catalytic activity">
    <reaction evidence="1 8">
        <text>Exonucleolytic cleavage in the 3'- to 5'-direction to yield nucleoside 5'-phosphates.</text>
        <dbReference type="EC" id="3.1.13.1"/>
    </reaction>
</comment>
<dbReference type="Pfam" id="PF17876">
    <property type="entry name" value="CSD2"/>
    <property type="match status" value="1"/>
</dbReference>
<evidence type="ECO:0000256" key="8">
    <source>
        <dbReference type="HAMAP-Rule" id="MF_01895"/>
    </source>
</evidence>
<dbReference type="InterPro" id="IPR050180">
    <property type="entry name" value="RNR_Ribonuclease"/>
</dbReference>
<evidence type="ECO:0000313" key="11">
    <source>
        <dbReference type="EMBL" id="MEO9386506.1"/>
    </source>
</evidence>
<comment type="caution">
    <text evidence="11">The sequence shown here is derived from an EMBL/GenBank/DDBJ whole genome shotgun (WGS) entry which is preliminary data.</text>
</comment>
<keyword evidence="12" id="KW-1185">Reference proteome</keyword>
<feature type="region of interest" description="Disordered" evidence="9">
    <location>
        <begin position="734"/>
        <end position="971"/>
    </location>
</feature>
<evidence type="ECO:0000313" key="12">
    <source>
        <dbReference type="Proteomes" id="UP001462502"/>
    </source>
</evidence>
<dbReference type="InterPro" id="IPR022966">
    <property type="entry name" value="RNase_II/R_CS"/>
</dbReference>
<dbReference type="InterPro" id="IPR013223">
    <property type="entry name" value="RNase_B_OB_dom"/>
</dbReference>
<dbReference type="InterPro" id="IPR004476">
    <property type="entry name" value="RNase_II/RNase_R"/>
</dbReference>
<reference evidence="11 12" key="1">
    <citation type="submission" date="2024-05" db="EMBL/GenBank/DDBJ databases">
        <authorList>
            <person name="De Oliveira J.P."/>
            <person name="Noriler S.A."/>
            <person name="De Oliveira A.G."/>
            <person name="Sipoli D.S."/>
        </authorList>
    </citation>
    <scope>NUCLEOTIDE SEQUENCE [LARGE SCALE GENOMIC DNA]</scope>
    <source>
        <strain evidence="11 12">LABIM192</strain>
    </source>
</reference>
<evidence type="ECO:0000256" key="3">
    <source>
        <dbReference type="ARBA" id="ARBA00022490"/>
    </source>
</evidence>
<evidence type="ECO:0000256" key="9">
    <source>
        <dbReference type="SAM" id="MobiDB-lite"/>
    </source>
</evidence>
<dbReference type="HAMAP" id="MF_01895">
    <property type="entry name" value="RNase_R"/>
    <property type="match status" value="1"/>
</dbReference>
<dbReference type="Pfam" id="PF00575">
    <property type="entry name" value="S1"/>
    <property type="match status" value="1"/>
</dbReference>
<comment type="function">
    <text evidence="8">3'-5' exoribonuclease that releases 5'-nucleoside monophosphates and is involved in maturation of structured RNAs.</text>
</comment>
<protein>
    <recommendedName>
        <fullName evidence="8">Ribonuclease R</fullName>
        <shortName evidence="8">RNase R</shortName>
        <ecNumber evidence="8">3.1.13.1</ecNumber>
    </recommendedName>
</protein>
<dbReference type="InterPro" id="IPR012340">
    <property type="entry name" value="NA-bd_OB-fold"/>
</dbReference>
<dbReference type="PANTHER" id="PTHR23355">
    <property type="entry name" value="RIBONUCLEASE"/>
    <property type="match status" value="1"/>
</dbReference>
<keyword evidence="7 8" id="KW-0694">RNA-binding</keyword>
<dbReference type="GO" id="GO:0008859">
    <property type="term" value="F:exoribonuclease II activity"/>
    <property type="evidence" value="ECO:0007669"/>
    <property type="project" value="UniProtKB-EC"/>
</dbReference>
<evidence type="ECO:0000256" key="2">
    <source>
        <dbReference type="ARBA" id="ARBA00004496"/>
    </source>
</evidence>
<dbReference type="NCBIfam" id="TIGR00358">
    <property type="entry name" value="3_prime_RNase"/>
    <property type="match status" value="1"/>
</dbReference>
<dbReference type="InterPro" id="IPR040476">
    <property type="entry name" value="CSD2"/>
</dbReference>
<keyword evidence="5 8" id="KW-0378">Hydrolase</keyword>
<name>A0ABV0IYZ7_9NEIS</name>
<comment type="similarity">
    <text evidence="8">Belongs to the RNR ribonuclease family. RNase R subfamily.</text>
</comment>
<dbReference type="Proteomes" id="UP001462502">
    <property type="component" value="Unassembled WGS sequence"/>
</dbReference>